<reference evidence="1 2" key="1">
    <citation type="submission" date="2024-04" db="EMBL/GenBank/DDBJ databases">
        <authorList>
            <person name="Waldvogel A.-M."/>
            <person name="Schoenle A."/>
        </authorList>
    </citation>
    <scope>NUCLEOTIDE SEQUENCE [LARGE SCALE GENOMIC DNA]</scope>
</reference>
<proteinExistence type="predicted"/>
<sequence length="221" mass="25243">MQVISCLSEVDTFIKRVEDESHSKYVCVSVDRGFTKEDWQPLPKNRVYWQWSGGGGSPSIEFTGVPFMFVGGKRLGCHRGKDRAVAQKKKYAAEKAKKMMDDETIVSQTSLSQYTKKVGCPATICISKIAMFPKFRLGDNKERTRKKASKALKQALQQDPVVWETCFVLTHHKEHSGHERDEVIVAKKKRRKRLKNIETEATLHEMPFHVVPLQVSDCESE</sequence>
<accession>A0AAV2IXF1</accession>
<dbReference type="Pfam" id="PF15299">
    <property type="entry name" value="ALS2CR8"/>
    <property type="match status" value="1"/>
</dbReference>
<dbReference type="AlphaFoldDB" id="A0AAV2IXF1"/>
<protein>
    <submittedName>
        <fullName evidence="1">Uncharacterized protein</fullName>
    </submittedName>
</protein>
<evidence type="ECO:0000313" key="1">
    <source>
        <dbReference type="EMBL" id="CAL1568763.1"/>
    </source>
</evidence>
<dbReference type="GO" id="GO:0003700">
    <property type="term" value="F:DNA-binding transcription factor activity"/>
    <property type="evidence" value="ECO:0007669"/>
    <property type="project" value="InterPro"/>
</dbReference>
<dbReference type="Proteomes" id="UP001497482">
    <property type="component" value="Chromosome 1"/>
</dbReference>
<dbReference type="EMBL" id="OZ035823">
    <property type="protein sequence ID" value="CAL1568763.1"/>
    <property type="molecule type" value="Genomic_DNA"/>
</dbReference>
<dbReference type="PANTHER" id="PTHR47456:SF4">
    <property type="entry name" value="SWIM-TYPE DOMAIN-CONTAINING PROTEIN"/>
    <property type="match status" value="1"/>
</dbReference>
<keyword evidence="2" id="KW-1185">Reference proteome</keyword>
<name>A0AAV2IXF1_KNICA</name>
<evidence type="ECO:0000313" key="2">
    <source>
        <dbReference type="Proteomes" id="UP001497482"/>
    </source>
</evidence>
<organism evidence="1 2">
    <name type="scientific">Knipowitschia caucasica</name>
    <name type="common">Caucasian dwarf goby</name>
    <name type="synonym">Pomatoschistus caucasicus</name>
    <dbReference type="NCBI Taxonomy" id="637954"/>
    <lineage>
        <taxon>Eukaryota</taxon>
        <taxon>Metazoa</taxon>
        <taxon>Chordata</taxon>
        <taxon>Craniata</taxon>
        <taxon>Vertebrata</taxon>
        <taxon>Euteleostomi</taxon>
        <taxon>Actinopterygii</taxon>
        <taxon>Neopterygii</taxon>
        <taxon>Teleostei</taxon>
        <taxon>Neoteleostei</taxon>
        <taxon>Acanthomorphata</taxon>
        <taxon>Gobiaria</taxon>
        <taxon>Gobiiformes</taxon>
        <taxon>Gobioidei</taxon>
        <taxon>Gobiidae</taxon>
        <taxon>Gobiinae</taxon>
        <taxon>Knipowitschia</taxon>
    </lineage>
</organism>
<dbReference type="InterPro" id="IPR029309">
    <property type="entry name" value="CaRF"/>
</dbReference>
<dbReference type="PANTHER" id="PTHR47456">
    <property type="entry name" value="PHD-TYPE DOMAIN-CONTAINING PROTEIN"/>
    <property type="match status" value="1"/>
</dbReference>
<gene>
    <name evidence="1" type="ORF">KC01_LOCUS1317</name>
</gene>